<gene>
    <name evidence="3" type="ORF">K4G66_10505</name>
</gene>
<feature type="region of interest" description="Disordered" evidence="1">
    <location>
        <begin position="669"/>
        <end position="706"/>
    </location>
</feature>
<keyword evidence="2" id="KW-1133">Transmembrane helix</keyword>
<organism evidence="3">
    <name type="scientific">Roseihalotalea indica</name>
    <dbReference type="NCBI Taxonomy" id="2867963"/>
    <lineage>
        <taxon>Bacteria</taxon>
        <taxon>Pseudomonadati</taxon>
        <taxon>Bacteroidota</taxon>
        <taxon>Cytophagia</taxon>
        <taxon>Cytophagales</taxon>
        <taxon>Catalimonadaceae</taxon>
        <taxon>Roseihalotalea</taxon>
    </lineage>
</organism>
<keyword evidence="2" id="KW-0812">Transmembrane</keyword>
<feature type="compositionally biased region" description="Basic and acidic residues" evidence="1">
    <location>
        <begin position="997"/>
        <end position="1009"/>
    </location>
</feature>
<feature type="transmembrane region" description="Helical" evidence="2">
    <location>
        <begin position="56"/>
        <end position="78"/>
    </location>
</feature>
<feature type="compositionally biased region" description="Basic and acidic residues" evidence="1">
    <location>
        <begin position="677"/>
        <end position="694"/>
    </location>
</feature>
<dbReference type="EMBL" id="CP120682">
    <property type="protein sequence ID" value="WKN39129.1"/>
    <property type="molecule type" value="Genomic_DNA"/>
</dbReference>
<feature type="transmembrane region" description="Helical" evidence="2">
    <location>
        <begin position="159"/>
        <end position="178"/>
    </location>
</feature>
<dbReference type="Pfam" id="PF13779">
    <property type="entry name" value="DUF4175"/>
    <property type="match status" value="1"/>
</dbReference>
<feature type="region of interest" description="Disordered" evidence="1">
    <location>
        <begin position="571"/>
        <end position="595"/>
    </location>
</feature>
<proteinExistence type="predicted"/>
<name>A0AA49JHJ0_9BACT</name>
<accession>A0AA49JHJ0</accession>
<protein>
    <submittedName>
        <fullName evidence="3">DUF4175 family protein</fullName>
    </submittedName>
</protein>
<dbReference type="SUPFAM" id="SSF58104">
    <property type="entry name" value="Methyl-accepting chemotaxis protein (MCP) signaling domain"/>
    <property type="match status" value="1"/>
</dbReference>
<sequence>MSADLHFSSVTHQLKQYKRKYYLNKFIRGSILFVAIVLSVYLLFNSIEYTARLNSIWRAGLFFSFLLLFLFILVKWVIDPLTRYYSNKRQISDEDAARQIGTYFPEVQDKLLNLIQLNKTNSAQGALIAASIAQKTQQLSVVRFPIAIDLRKNLRHLKYLAAPVSIIIVVLLFVPQFFSEGTARIVNFNKEFVPEAPFSFDLQNESFIAFKNENFPVQINLVGSAIPDKVYLVASGRRFRMSVNDKGTFEHTFQSIQRDTPFYIEAAGFNSEQHTIKVVERPNLKNFSVYLDFPDYLSREDQRLDNVGNLQVPEGTSINWQFSTLAADSMQLTFVEQEETHLLQEDEEGAFTLEKQALESDTYQIDLKNEYSNNKQDIRYYLDVIPDQEPQISLEQFQDTTLYKFLVLGGNVSDDYGLTRLSLFYKFEPLDEEEGAEQKYQRLNLPLDSRQNNQSYYYQWNVDTLSLKPGDKIRYFLKVWDNDAVNGHKSAQTSSYVFSIPDRQAIRENLEKSSAETQSQISKTVQQSEQLKEDIEKVEQRLKGKKDLTWQDKQLLEDIIKQRQELEKQLEQLKEQSRSSNMQREQFGEQSQKMKEQIDQLQQLMDELLDDETKKMYDELKKLLEEQLDMDKLQDKLQEINDQEENLEEELERTLELFKRMKFDSKLEDVQQQMEQKAQEQEKLAEETENKENSSEELSEQQQQMNEDFEELKKEMEELNELNQDLKNPAPMQDMQQEQNQTQQEQQKAKEALEKDQRNKAQKAQKNSAEQMKQMAQKMQQMQQSMEMEMLQENMDNLRNILDNLLTLSFDQEQVMKDFRDVKQNDPRFIDLSQEQLKLRDDAQVIEDSLLALAERVFQIQSFVTREVKDMNKHMEESMESLRERQQYKAISQQQFAMTSINNLALLLNDVLGQMQQQMADAMGNPQQNPGNSPQNMNLSELQKQLNDQIQDLKKSGKSGRALSEELSKLAQQQEKIRKALEEMDSEEDGGGGTGDELSKQMEETETDLVNKKLTNELIERQKEIVTRLLDVEKSEREQELDQKRKGETAKDNYEQQAAQRFEEYIKLKKQEIELLKTVPLKLNPYYKNEANEYFKRLN</sequence>
<feature type="region of interest" description="Disordered" evidence="1">
    <location>
        <begin position="1034"/>
        <end position="1054"/>
    </location>
</feature>
<dbReference type="AlphaFoldDB" id="A0AA49JHJ0"/>
<feature type="region of interest" description="Disordered" evidence="1">
    <location>
        <begin position="953"/>
        <end position="1009"/>
    </location>
</feature>
<feature type="transmembrane region" description="Helical" evidence="2">
    <location>
        <begin position="26"/>
        <end position="44"/>
    </location>
</feature>
<keyword evidence="2" id="KW-0472">Membrane</keyword>
<reference evidence="3" key="1">
    <citation type="journal article" date="2023" name="Comput. Struct. Biotechnol. J.">
        <title>Discovery of a novel marine Bacteroidetes with a rich repertoire of carbohydrate-active enzymes.</title>
        <authorList>
            <person name="Chen B."/>
            <person name="Liu G."/>
            <person name="Chen Q."/>
            <person name="Wang H."/>
            <person name="Liu L."/>
            <person name="Tang K."/>
        </authorList>
    </citation>
    <scope>NUCLEOTIDE SEQUENCE</scope>
    <source>
        <strain evidence="3">TK19036</strain>
    </source>
</reference>
<reference evidence="3" key="2">
    <citation type="journal article" date="2024" name="Antonie Van Leeuwenhoek">
        <title>Roseihalotalea indica gen. nov., sp. nov., a halophilic Bacteroidetes from mesopelagic Southwest Indian Ocean with higher carbohydrate metabolic potential.</title>
        <authorList>
            <person name="Chen B."/>
            <person name="Zhang M."/>
            <person name="Lin D."/>
            <person name="Ye J."/>
            <person name="Tang K."/>
        </authorList>
    </citation>
    <scope>NUCLEOTIDE SEQUENCE</scope>
    <source>
        <strain evidence="3">TK19036</strain>
    </source>
</reference>
<feature type="compositionally biased region" description="Low complexity" evidence="1">
    <location>
        <begin position="733"/>
        <end position="746"/>
    </location>
</feature>
<evidence type="ECO:0000256" key="1">
    <source>
        <dbReference type="SAM" id="MobiDB-lite"/>
    </source>
</evidence>
<feature type="compositionally biased region" description="Basic and acidic residues" evidence="1">
    <location>
        <begin position="747"/>
        <end position="759"/>
    </location>
</feature>
<dbReference type="InterPro" id="IPR012683">
    <property type="entry name" value="CHP02302_TM"/>
</dbReference>
<feature type="region of interest" description="Disordered" evidence="1">
    <location>
        <begin position="733"/>
        <end position="767"/>
    </location>
</feature>
<evidence type="ECO:0000256" key="2">
    <source>
        <dbReference type="SAM" id="Phobius"/>
    </source>
</evidence>
<evidence type="ECO:0000313" key="3">
    <source>
        <dbReference type="EMBL" id="WKN39129.1"/>
    </source>
</evidence>
<feature type="compositionally biased region" description="Polar residues" evidence="1">
    <location>
        <begin position="578"/>
        <end position="591"/>
    </location>
</feature>